<dbReference type="GO" id="GO:0016887">
    <property type="term" value="F:ATP hydrolysis activity"/>
    <property type="evidence" value="ECO:0007669"/>
    <property type="project" value="InterPro"/>
</dbReference>
<dbReference type="PANTHER" id="PTHR43423">
    <property type="entry name" value="ABC TRANSPORTER I FAMILY MEMBER 17"/>
    <property type="match status" value="1"/>
</dbReference>
<dbReference type="GO" id="GO:0016020">
    <property type="term" value="C:membrane"/>
    <property type="evidence" value="ECO:0007669"/>
    <property type="project" value="InterPro"/>
</dbReference>
<dbReference type="InterPro" id="IPR017871">
    <property type="entry name" value="ABC_transporter-like_CS"/>
</dbReference>
<dbReference type="RefSeq" id="WP_200123338.1">
    <property type="nucleotide sequence ID" value="NZ_CP054705.1"/>
</dbReference>
<dbReference type="InterPro" id="IPR003439">
    <property type="entry name" value="ABC_transporter-like_ATP-bd"/>
</dbReference>
<keyword evidence="2" id="KW-0547">Nucleotide-binding</keyword>
<dbReference type="SMART" id="SM00382">
    <property type="entry name" value="AAA"/>
    <property type="match status" value="1"/>
</dbReference>
<dbReference type="InterPro" id="IPR003593">
    <property type="entry name" value="AAA+_ATPase"/>
</dbReference>
<dbReference type="Pfam" id="PF00005">
    <property type="entry name" value="ABC_tran"/>
    <property type="match status" value="1"/>
</dbReference>
<keyword evidence="3 5" id="KW-0067">ATP-binding</keyword>
<evidence type="ECO:0000259" key="4">
    <source>
        <dbReference type="PROSITE" id="PS50893"/>
    </source>
</evidence>
<dbReference type="GO" id="GO:0035435">
    <property type="term" value="P:phosphate ion transmembrane transport"/>
    <property type="evidence" value="ECO:0007669"/>
    <property type="project" value="InterPro"/>
</dbReference>
<dbReference type="EMBL" id="CP054705">
    <property type="protein sequence ID" value="QQK76204.1"/>
    <property type="molecule type" value="Genomic_DNA"/>
</dbReference>
<proteinExistence type="predicted"/>
<dbReference type="PROSITE" id="PS00211">
    <property type="entry name" value="ABC_TRANSPORTER_1"/>
    <property type="match status" value="1"/>
</dbReference>
<evidence type="ECO:0000256" key="3">
    <source>
        <dbReference type="ARBA" id="ARBA00022840"/>
    </source>
</evidence>
<sequence>MEETETIIQMEDVHTPILKNISLQVKKGEIITLIGGSGAGKSSLLMLLNRLVDPDKGTIHFRGRDVRDYEIPKLRKSIGMVLQSSSLFEGTVADNLAFGPKLFQEWEENMGEELLAHVQLPASYLHREVETLSGGEQQRVAFARTLANRPDVLLLDEVTSAVDLKNVDLIEAFLLEIVPKNVKAIMMVTHDVKQARRLGDRTIFMENGKIVEMGPTEKLFTNPQTERLQYFLKE</sequence>
<dbReference type="GO" id="GO:0005524">
    <property type="term" value="F:ATP binding"/>
    <property type="evidence" value="ECO:0007669"/>
    <property type="project" value="UniProtKB-KW"/>
</dbReference>
<evidence type="ECO:0000256" key="2">
    <source>
        <dbReference type="ARBA" id="ARBA00022741"/>
    </source>
</evidence>
<dbReference type="InterPro" id="IPR027417">
    <property type="entry name" value="P-loop_NTPase"/>
</dbReference>
<dbReference type="Proteomes" id="UP000595823">
    <property type="component" value="Chromosome"/>
</dbReference>
<gene>
    <name evidence="5" type="ORF">HUG15_11970</name>
</gene>
<evidence type="ECO:0000256" key="1">
    <source>
        <dbReference type="ARBA" id="ARBA00022448"/>
    </source>
</evidence>
<dbReference type="Gene3D" id="3.40.50.300">
    <property type="entry name" value="P-loop containing nucleotide triphosphate hydrolases"/>
    <property type="match status" value="1"/>
</dbReference>
<name>A0A7T7CBU9_9BACI</name>
<dbReference type="CDD" id="cd03260">
    <property type="entry name" value="ABC_PstB_phosphate_transporter"/>
    <property type="match status" value="1"/>
</dbReference>
<dbReference type="SUPFAM" id="SSF52540">
    <property type="entry name" value="P-loop containing nucleoside triphosphate hydrolases"/>
    <property type="match status" value="1"/>
</dbReference>
<accession>A0A7T7CBU9</accession>
<dbReference type="InterPro" id="IPR005670">
    <property type="entry name" value="PstB-like"/>
</dbReference>
<reference evidence="5 6" key="1">
    <citation type="submission" date="2020-06" db="EMBL/GenBank/DDBJ databases">
        <title>Genomic analysis of Salicibibacter sp. NKC5-3.</title>
        <authorList>
            <person name="Oh Y.J."/>
        </authorList>
    </citation>
    <scope>NUCLEOTIDE SEQUENCE [LARGE SCALE GENOMIC DNA]</scope>
    <source>
        <strain evidence="5 6">NKC5-3</strain>
    </source>
</reference>
<keyword evidence="6" id="KW-1185">Reference proteome</keyword>
<dbReference type="PANTHER" id="PTHR43423:SF1">
    <property type="entry name" value="ABC TRANSPORTER I FAMILY MEMBER 17"/>
    <property type="match status" value="1"/>
</dbReference>
<feature type="domain" description="ABC transporter" evidence="4">
    <location>
        <begin position="2"/>
        <end position="232"/>
    </location>
</feature>
<evidence type="ECO:0000313" key="6">
    <source>
        <dbReference type="Proteomes" id="UP000595823"/>
    </source>
</evidence>
<dbReference type="GO" id="GO:0005315">
    <property type="term" value="F:phosphate transmembrane transporter activity"/>
    <property type="evidence" value="ECO:0007669"/>
    <property type="project" value="InterPro"/>
</dbReference>
<dbReference type="PROSITE" id="PS50893">
    <property type="entry name" value="ABC_TRANSPORTER_2"/>
    <property type="match status" value="1"/>
</dbReference>
<dbReference type="KEGG" id="scia:HUG15_11970"/>
<evidence type="ECO:0000313" key="5">
    <source>
        <dbReference type="EMBL" id="QQK76204.1"/>
    </source>
</evidence>
<dbReference type="AlphaFoldDB" id="A0A7T7CBU9"/>
<keyword evidence="1" id="KW-0813">Transport</keyword>
<protein>
    <submittedName>
        <fullName evidence="5">Phosphate ABC transporter ATP-binding protein</fullName>
    </submittedName>
</protein>
<organism evidence="5 6">
    <name type="scientific">Salicibibacter cibarius</name>
    <dbReference type="NCBI Taxonomy" id="2743000"/>
    <lineage>
        <taxon>Bacteria</taxon>
        <taxon>Bacillati</taxon>
        <taxon>Bacillota</taxon>
        <taxon>Bacilli</taxon>
        <taxon>Bacillales</taxon>
        <taxon>Bacillaceae</taxon>
        <taxon>Salicibibacter</taxon>
    </lineage>
</organism>